<dbReference type="InterPro" id="IPR039510">
    <property type="entry name" value="Vint_dom"/>
</dbReference>
<organism evidence="3 4">
    <name type="scientific">Chrysochromulina tobinii</name>
    <dbReference type="NCBI Taxonomy" id="1460289"/>
    <lineage>
        <taxon>Eukaryota</taxon>
        <taxon>Haptista</taxon>
        <taxon>Haptophyta</taxon>
        <taxon>Prymnesiophyceae</taxon>
        <taxon>Prymnesiales</taxon>
        <taxon>Chrysochromulinaceae</taxon>
        <taxon>Chrysochromulina</taxon>
    </lineage>
</organism>
<protein>
    <submittedName>
        <fullName evidence="3">von willebrand factor type a domain containing protein</fullName>
    </submittedName>
</protein>
<evidence type="ECO:0000313" key="4">
    <source>
        <dbReference type="Proteomes" id="UP000037460"/>
    </source>
</evidence>
<dbReference type="SMART" id="SM00327">
    <property type="entry name" value="VWA"/>
    <property type="match status" value="1"/>
</dbReference>
<dbReference type="CDD" id="cd00198">
    <property type="entry name" value="vWFA"/>
    <property type="match status" value="1"/>
</dbReference>
<evidence type="ECO:0000256" key="1">
    <source>
        <dbReference type="SAM" id="MobiDB-lite"/>
    </source>
</evidence>
<name>A0A0M0JHT2_9EUKA</name>
<dbReference type="InterPro" id="IPR002035">
    <property type="entry name" value="VWF_A"/>
</dbReference>
<dbReference type="PROSITE" id="PS50234">
    <property type="entry name" value="VWFA"/>
    <property type="match status" value="1"/>
</dbReference>
<feature type="region of interest" description="Disordered" evidence="1">
    <location>
        <begin position="466"/>
        <end position="499"/>
    </location>
</feature>
<dbReference type="AlphaFoldDB" id="A0A0M0JHT2"/>
<dbReference type="EMBL" id="JWZX01002901">
    <property type="protein sequence ID" value="KOO26015.1"/>
    <property type="molecule type" value="Genomic_DNA"/>
</dbReference>
<dbReference type="Proteomes" id="UP000037460">
    <property type="component" value="Unassembled WGS sequence"/>
</dbReference>
<reference evidence="4" key="1">
    <citation type="journal article" date="2015" name="PLoS Genet.">
        <title>Genome Sequence and Transcriptome Analyses of Chrysochromulina tobin: Metabolic Tools for Enhanced Algal Fitness in the Prominent Order Prymnesiales (Haptophyceae).</title>
        <authorList>
            <person name="Hovde B.T."/>
            <person name="Deodato C.R."/>
            <person name="Hunsperger H.M."/>
            <person name="Ryken S.A."/>
            <person name="Yost W."/>
            <person name="Jha R.K."/>
            <person name="Patterson J."/>
            <person name="Monnat R.J. Jr."/>
            <person name="Barlow S.B."/>
            <person name="Starkenburg S.R."/>
            <person name="Cattolico R.A."/>
        </authorList>
    </citation>
    <scope>NUCLEOTIDE SEQUENCE</scope>
    <source>
        <strain evidence="4">CCMP291</strain>
    </source>
</reference>
<comment type="caution">
    <text evidence="3">The sequence shown here is derived from an EMBL/GenBank/DDBJ whole genome shotgun (WGS) entry which is preliminary data.</text>
</comment>
<gene>
    <name evidence="3" type="ORF">Ctob_005233</name>
</gene>
<evidence type="ECO:0000259" key="2">
    <source>
        <dbReference type="PROSITE" id="PS50234"/>
    </source>
</evidence>
<proteinExistence type="predicted"/>
<dbReference type="Gene3D" id="3.40.50.410">
    <property type="entry name" value="von Willebrand factor, type A domain"/>
    <property type="match status" value="1"/>
</dbReference>
<feature type="domain" description="VWFA" evidence="2">
    <location>
        <begin position="36"/>
        <end position="220"/>
    </location>
</feature>
<feature type="compositionally biased region" description="Pro residues" evidence="1">
    <location>
        <begin position="468"/>
        <end position="482"/>
    </location>
</feature>
<dbReference type="InterPro" id="IPR036844">
    <property type="entry name" value="Hint_dom_sf"/>
</dbReference>
<dbReference type="SUPFAM" id="SSF51294">
    <property type="entry name" value="Hedgehog/intein (Hint) domain"/>
    <property type="match status" value="1"/>
</dbReference>
<dbReference type="OrthoDB" id="299997at2759"/>
<dbReference type="SUPFAM" id="SSF53300">
    <property type="entry name" value="vWA-like"/>
    <property type="match status" value="1"/>
</dbReference>
<dbReference type="InterPro" id="IPR036465">
    <property type="entry name" value="vWFA_dom_sf"/>
</dbReference>
<accession>A0A0M0JHT2</accession>
<sequence length="672" mass="70933">MSDTTLTLTPGTGGGHVVTLTPPQTVANGIQVGKGAYCFVIDVSGSMNAAAEITTEDGDKVSHGWSQLDIAKHSTNTFVSSLAADDYFCVVTYSDGANVLIDWTKCDAAGIERCITAIHSMRPERSTNLMAGINSGFGQFKKFLDVAGSDNLDKYALSLVITTDGMPSAQWHPARGASGYAPLVKNLRKDLSKLHPAAPPTVTTIGIGFQLDSETLTSMSEVFLHMPDPGQIGPFIVNLLAAVRSTARLPTQSGSAANACALLVAPASAFDADAAPGYVIERSPAGVRVLLGPVLYDQPRHVVLKSKAGEAFTVTLEMGDLSLTVASADAVASNPTLTAVEELRVKAILAINSALKLGVAGKSTADVQAPLAAFVAEARASSAMGEPAVIALVSTLEKEGMLGCDQADKFKKWGAHYFRTLSCMLRYERRSNFRDEALQHFGRDVEGNDALFESQSNAAESIFSTLKPPEPSLLHPPPPPPSHTSYGSSMPEPPRAAPAPRIMALPDEFMRGGGCFGPTATVQLATGRVVPVTAVYAGDTLLGEGGRPARVVCVVLTPCPGGRAMLTRLPNGLELTEWHPVRDRSGRWRFPHMLGERVVVSASHVYNFVLEPGHPTVLVGGVPCAALGHGLTDPIVAHPYWGTRAVIDDMMSQPGWAEGRVVLSPTAATERA</sequence>
<dbReference type="Pfam" id="PF13519">
    <property type="entry name" value="VWA_2"/>
    <property type="match status" value="1"/>
</dbReference>
<keyword evidence="4" id="KW-1185">Reference proteome</keyword>
<dbReference type="Pfam" id="PF14623">
    <property type="entry name" value="Vint"/>
    <property type="match status" value="1"/>
</dbReference>
<evidence type="ECO:0000313" key="3">
    <source>
        <dbReference type="EMBL" id="KOO26015.1"/>
    </source>
</evidence>